<evidence type="ECO:0008006" key="4">
    <source>
        <dbReference type="Google" id="ProtNLM"/>
    </source>
</evidence>
<name>A0A2P5ESI0_TREOI</name>
<organism evidence="2 3">
    <name type="scientific">Trema orientale</name>
    <name type="common">Charcoal tree</name>
    <name type="synonym">Celtis orientalis</name>
    <dbReference type="NCBI Taxonomy" id="63057"/>
    <lineage>
        <taxon>Eukaryota</taxon>
        <taxon>Viridiplantae</taxon>
        <taxon>Streptophyta</taxon>
        <taxon>Embryophyta</taxon>
        <taxon>Tracheophyta</taxon>
        <taxon>Spermatophyta</taxon>
        <taxon>Magnoliopsida</taxon>
        <taxon>eudicotyledons</taxon>
        <taxon>Gunneridae</taxon>
        <taxon>Pentapetalae</taxon>
        <taxon>rosids</taxon>
        <taxon>fabids</taxon>
        <taxon>Rosales</taxon>
        <taxon>Cannabaceae</taxon>
        <taxon>Trema</taxon>
    </lineage>
</organism>
<evidence type="ECO:0000313" key="2">
    <source>
        <dbReference type="EMBL" id="PON88494.1"/>
    </source>
</evidence>
<sequence length="62" mass="7234">MTPKSRNNQFPHTTKARRVNFPFQFAWKAVVIGYGCGFVVWIVRLAICDCEKVQLVFHDFSK</sequence>
<protein>
    <recommendedName>
        <fullName evidence="4">Transmembrane protein</fullName>
    </recommendedName>
</protein>
<keyword evidence="1" id="KW-1133">Transmembrane helix</keyword>
<gene>
    <name evidence="2" type="ORF">TorRG33x02_157080</name>
</gene>
<keyword evidence="1" id="KW-0472">Membrane</keyword>
<dbReference type="AlphaFoldDB" id="A0A2P5ESI0"/>
<feature type="non-terminal residue" evidence="2">
    <location>
        <position position="62"/>
    </location>
</feature>
<proteinExistence type="predicted"/>
<dbReference type="EMBL" id="JXTC01000105">
    <property type="protein sequence ID" value="PON88494.1"/>
    <property type="molecule type" value="Genomic_DNA"/>
</dbReference>
<comment type="caution">
    <text evidence="2">The sequence shown here is derived from an EMBL/GenBank/DDBJ whole genome shotgun (WGS) entry which is preliminary data.</text>
</comment>
<dbReference type="Proteomes" id="UP000237000">
    <property type="component" value="Unassembled WGS sequence"/>
</dbReference>
<feature type="transmembrane region" description="Helical" evidence="1">
    <location>
        <begin position="25"/>
        <end position="47"/>
    </location>
</feature>
<accession>A0A2P5ESI0</accession>
<reference evidence="3" key="1">
    <citation type="submission" date="2016-06" db="EMBL/GenBank/DDBJ databases">
        <title>Parallel loss of symbiosis genes in relatives of nitrogen-fixing non-legume Parasponia.</title>
        <authorList>
            <person name="Van Velzen R."/>
            <person name="Holmer R."/>
            <person name="Bu F."/>
            <person name="Rutten L."/>
            <person name="Van Zeijl A."/>
            <person name="Liu W."/>
            <person name="Santuari L."/>
            <person name="Cao Q."/>
            <person name="Sharma T."/>
            <person name="Shen D."/>
            <person name="Roswanjaya Y."/>
            <person name="Wardhani T."/>
            <person name="Kalhor M.S."/>
            <person name="Jansen J."/>
            <person name="Van den Hoogen J."/>
            <person name="Gungor B."/>
            <person name="Hartog M."/>
            <person name="Hontelez J."/>
            <person name="Verver J."/>
            <person name="Yang W.-C."/>
            <person name="Schijlen E."/>
            <person name="Repin R."/>
            <person name="Schilthuizen M."/>
            <person name="Schranz E."/>
            <person name="Heidstra R."/>
            <person name="Miyata K."/>
            <person name="Fedorova E."/>
            <person name="Kohlen W."/>
            <person name="Bisseling T."/>
            <person name="Smit S."/>
            <person name="Geurts R."/>
        </authorList>
    </citation>
    <scope>NUCLEOTIDE SEQUENCE [LARGE SCALE GENOMIC DNA]</scope>
    <source>
        <strain evidence="3">cv. RG33-2</strain>
    </source>
</reference>
<evidence type="ECO:0000313" key="3">
    <source>
        <dbReference type="Proteomes" id="UP000237000"/>
    </source>
</evidence>
<dbReference type="OrthoDB" id="10441006at2759"/>
<keyword evidence="3" id="KW-1185">Reference proteome</keyword>
<evidence type="ECO:0000256" key="1">
    <source>
        <dbReference type="SAM" id="Phobius"/>
    </source>
</evidence>
<keyword evidence="1" id="KW-0812">Transmembrane</keyword>
<dbReference type="InParanoid" id="A0A2P5ESI0"/>